<comment type="similarity">
    <text evidence="7">Belongs to the binding-protein-dependent transport system permease family.</text>
</comment>
<feature type="transmembrane region" description="Helical" evidence="7">
    <location>
        <begin position="91"/>
        <end position="112"/>
    </location>
</feature>
<evidence type="ECO:0000256" key="1">
    <source>
        <dbReference type="ARBA" id="ARBA00004651"/>
    </source>
</evidence>
<protein>
    <submittedName>
        <fullName evidence="9">Peptide ABC transporter permease</fullName>
    </submittedName>
</protein>
<comment type="subcellular location">
    <subcellularLocation>
        <location evidence="1 7">Cell membrane</location>
        <topology evidence="1 7">Multi-pass membrane protein</topology>
    </subcellularLocation>
</comment>
<feature type="transmembrane region" description="Helical" evidence="7">
    <location>
        <begin position="27"/>
        <end position="51"/>
    </location>
</feature>
<dbReference type="Gene3D" id="1.10.3720.10">
    <property type="entry name" value="MetI-like"/>
    <property type="match status" value="1"/>
</dbReference>
<dbReference type="GO" id="GO:0055085">
    <property type="term" value="P:transmembrane transport"/>
    <property type="evidence" value="ECO:0007669"/>
    <property type="project" value="InterPro"/>
</dbReference>
<dbReference type="GO" id="GO:0005886">
    <property type="term" value="C:plasma membrane"/>
    <property type="evidence" value="ECO:0007669"/>
    <property type="project" value="UniProtKB-SubCell"/>
</dbReference>
<gene>
    <name evidence="9" type="ORF">NIES1031_02450</name>
</gene>
<feature type="transmembrane region" description="Helical" evidence="7">
    <location>
        <begin position="152"/>
        <end position="170"/>
    </location>
</feature>
<evidence type="ECO:0000256" key="3">
    <source>
        <dbReference type="ARBA" id="ARBA00022475"/>
    </source>
</evidence>
<dbReference type="PANTHER" id="PTHR43386">
    <property type="entry name" value="OLIGOPEPTIDE TRANSPORT SYSTEM PERMEASE PROTEIN APPC"/>
    <property type="match status" value="1"/>
</dbReference>
<feature type="transmembrane region" description="Helical" evidence="7">
    <location>
        <begin position="210"/>
        <end position="236"/>
    </location>
</feature>
<evidence type="ECO:0000256" key="6">
    <source>
        <dbReference type="ARBA" id="ARBA00023136"/>
    </source>
</evidence>
<dbReference type="AlphaFoldDB" id="A0A1U7HYW5"/>
<evidence type="ECO:0000313" key="9">
    <source>
        <dbReference type="EMBL" id="OKH28780.1"/>
    </source>
</evidence>
<accession>A0A1U7HYW5</accession>
<keyword evidence="4 7" id="KW-0812">Transmembrane</keyword>
<proteinExistence type="inferred from homology"/>
<dbReference type="SUPFAM" id="SSF161098">
    <property type="entry name" value="MetI-like"/>
    <property type="match status" value="1"/>
</dbReference>
<organism evidence="9 10">
    <name type="scientific">Chroogloeocystis siderophila 5.2 s.c.1</name>
    <dbReference type="NCBI Taxonomy" id="247279"/>
    <lineage>
        <taxon>Bacteria</taxon>
        <taxon>Bacillati</taxon>
        <taxon>Cyanobacteriota</taxon>
        <taxon>Cyanophyceae</taxon>
        <taxon>Oscillatoriophycideae</taxon>
        <taxon>Chroococcales</taxon>
        <taxon>Chroococcaceae</taxon>
        <taxon>Chroogloeocystis</taxon>
    </lineage>
</organism>
<evidence type="ECO:0000256" key="2">
    <source>
        <dbReference type="ARBA" id="ARBA00022448"/>
    </source>
</evidence>
<keyword evidence="6 7" id="KW-0472">Membrane</keyword>
<reference evidence="9 10" key="1">
    <citation type="submission" date="2016-11" db="EMBL/GenBank/DDBJ databases">
        <title>Draft Genome Sequences of Nine Cyanobacterial Strains from Diverse Habitats.</title>
        <authorList>
            <person name="Zhu T."/>
            <person name="Hou S."/>
            <person name="Lu X."/>
            <person name="Hess W.R."/>
        </authorList>
    </citation>
    <scope>NUCLEOTIDE SEQUENCE [LARGE SCALE GENOMIC DNA]</scope>
    <source>
        <strain evidence="9 10">5.2 s.c.1</strain>
    </source>
</reference>
<keyword evidence="10" id="KW-1185">Reference proteome</keyword>
<dbReference type="InterPro" id="IPR000515">
    <property type="entry name" value="MetI-like"/>
</dbReference>
<evidence type="ECO:0000313" key="10">
    <source>
        <dbReference type="Proteomes" id="UP000185984"/>
    </source>
</evidence>
<keyword evidence="3" id="KW-1003">Cell membrane</keyword>
<dbReference type="PROSITE" id="PS50928">
    <property type="entry name" value="ABC_TM1"/>
    <property type="match status" value="1"/>
</dbReference>
<dbReference type="RefSeq" id="WP_073547936.1">
    <property type="nucleotide sequence ID" value="NZ_CAWMVK010000012.1"/>
</dbReference>
<keyword evidence="2 7" id="KW-0813">Transport</keyword>
<name>A0A1U7HYW5_9CHRO</name>
<evidence type="ECO:0000259" key="8">
    <source>
        <dbReference type="PROSITE" id="PS50928"/>
    </source>
</evidence>
<feature type="transmembrane region" description="Helical" evidence="7">
    <location>
        <begin position="124"/>
        <end position="146"/>
    </location>
</feature>
<dbReference type="PANTHER" id="PTHR43386:SF1">
    <property type="entry name" value="D,D-DIPEPTIDE TRANSPORT SYSTEM PERMEASE PROTEIN DDPC-RELATED"/>
    <property type="match status" value="1"/>
</dbReference>
<sequence length="294" mass="32330">MTVTKRQLPLLFRVSGSSSVSMQLMRIGFIITLIFVLIAILAPVFQAWGWIQNPLESLNNPSHVPPSAQYWFGTNREGYDVFSRTLYGTQVALQVVVLATVLSLVIGVPLGLVSGYLGGSLDRVLLFLMDTIYTLPGLLLSITLAFVVGRGILNAAIAISISYIPQYYRVVRNHTVSVKTELFVEAAQAMGASTWRVISRYLFLNVIQSVPVLFTLNAADAILTLGSLGFLGQGLPPRVPEWGHDLRQALQALPTGIWWTAFFPGMALTLLVVGLSLLGEGLSEFINPRWRKQR</sequence>
<evidence type="ECO:0000256" key="4">
    <source>
        <dbReference type="ARBA" id="ARBA00022692"/>
    </source>
</evidence>
<evidence type="ECO:0000256" key="7">
    <source>
        <dbReference type="RuleBase" id="RU363032"/>
    </source>
</evidence>
<dbReference type="InterPro" id="IPR035906">
    <property type="entry name" value="MetI-like_sf"/>
</dbReference>
<dbReference type="OrthoDB" id="9797472at2"/>
<dbReference type="Pfam" id="PF00528">
    <property type="entry name" value="BPD_transp_1"/>
    <property type="match status" value="1"/>
</dbReference>
<feature type="domain" description="ABC transmembrane type-1" evidence="8">
    <location>
        <begin position="89"/>
        <end position="279"/>
    </location>
</feature>
<dbReference type="Proteomes" id="UP000185984">
    <property type="component" value="Unassembled WGS sequence"/>
</dbReference>
<evidence type="ECO:0000256" key="5">
    <source>
        <dbReference type="ARBA" id="ARBA00022989"/>
    </source>
</evidence>
<comment type="caution">
    <text evidence="9">The sequence shown here is derived from an EMBL/GenBank/DDBJ whole genome shotgun (WGS) entry which is preliminary data.</text>
</comment>
<dbReference type="EMBL" id="MRCC01000002">
    <property type="protein sequence ID" value="OKH28780.1"/>
    <property type="molecule type" value="Genomic_DNA"/>
</dbReference>
<feature type="transmembrane region" description="Helical" evidence="7">
    <location>
        <begin position="256"/>
        <end position="279"/>
    </location>
</feature>
<dbReference type="InterPro" id="IPR050366">
    <property type="entry name" value="BP-dependent_transpt_permease"/>
</dbReference>
<dbReference type="CDD" id="cd06261">
    <property type="entry name" value="TM_PBP2"/>
    <property type="match status" value="1"/>
</dbReference>
<dbReference type="STRING" id="247279.NIES1031_02450"/>
<keyword evidence="5 7" id="KW-1133">Transmembrane helix</keyword>